<proteinExistence type="predicted"/>
<dbReference type="OrthoDB" id="8119704at2759"/>
<dbReference type="EMBL" id="JACGCM010000455">
    <property type="protein sequence ID" value="KAF6171683.1"/>
    <property type="molecule type" value="Genomic_DNA"/>
</dbReference>
<dbReference type="PANTHER" id="PTHR42916:SF1">
    <property type="entry name" value="PROTEIN PHYLLO, CHLOROPLASTIC"/>
    <property type="match status" value="1"/>
</dbReference>
<name>A0A7J7NX71_9MAGN</name>
<accession>A0A7J7NX71</accession>
<comment type="caution">
    <text evidence="1">The sequence shown here is derived from an EMBL/GenBank/DDBJ whole genome shotgun (WGS) entry which is preliminary data.</text>
</comment>
<gene>
    <name evidence="1" type="ORF">GIB67_007204</name>
</gene>
<dbReference type="Proteomes" id="UP000541444">
    <property type="component" value="Unassembled WGS sequence"/>
</dbReference>
<dbReference type="PANTHER" id="PTHR42916">
    <property type="entry name" value="2-SUCCINYL-5-ENOLPYRUVYL-6-HYDROXY-3-CYCLOHEXENE-1-CARBOXYLATE SYNTHASE"/>
    <property type="match status" value="1"/>
</dbReference>
<sequence length="159" mass="17787">MVSPYLSIDSPMIRAYGFVDNHIDIESSFLKHEKSSSYFFIPQIELDEYERGSVLAATLAWDDSSICTFEKAIHSLESSLYQVICYSSAEDICHNKCMGSAPKKSDVVPDKNLQMIYINAHSFIPKHKEADHSQMEGASASSQFSFMLSPTIVVSTNMV</sequence>
<dbReference type="AlphaFoldDB" id="A0A7J7NX71"/>
<protein>
    <submittedName>
        <fullName evidence="1">Uncharacterized protein</fullName>
    </submittedName>
</protein>
<organism evidence="1 2">
    <name type="scientific">Kingdonia uniflora</name>
    <dbReference type="NCBI Taxonomy" id="39325"/>
    <lineage>
        <taxon>Eukaryota</taxon>
        <taxon>Viridiplantae</taxon>
        <taxon>Streptophyta</taxon>
        <taxon>Embryophyta</taxon>
        <taxon>Tracheophyta</taxon>
        <taxon>Spermatophyta</taxon>
        <taxon>Magnoliopsida</taxon>
        <taxon>Ranunculales</taxon>
        <taxon>Circaeasteraceae</taxon>
        <taxon>Kingdonia</taxon>
    </lineage>
</organism>
<reference evidence="1 2" key="1">
    <citation type="journal article" date="2020" name="IScience">
        <title>Genome Sequencing of the Endangered Kingdonia uniflora (Circaeasteraceae, Ranunculales) Reveals Potential Mechanisms of Evolutionary Specialization.</title>
        <authorList>
            <person name="Sun Y."/>
            <person name="Deng T."/>
            <person name="Zhang A."/>
            <person name="Moore M.J."/>
            <person name="Landis J.B."/>
            <person name="Lin N."/>
            <person name="Zhang H."/>
            <person name="Zhang X."/>
            <person name="Huang J."/>
            <person name="Zhang X."/>
            <person name="Sun H."/>
            <person name="Wang H."/>
        </authorList>
    </citation>
    <scope>NUCLEOTIDE SEQUENCE [LARGE SCALE GENOMIC DNA]</scope>
    <source>
        <strain evidence="1">TB1705</strain>
        <tissue evidence="1">Leaf</tissue>
    </source>
</reference>
<evidence type="ECO:0000313" key="1">
    <source>
        <dbReference type="EMBL" id="KAF6171683.1"/>
    </source>
</evidence>
<evidence type="ECO:0000313" key="2">
    <source>
        <dbReference type="Proteomes" id="UP000541444"/>
    </source>
</evidence>
<keyword evidence="2" id="KW-1185">Reference proteome</keyword>